<evidence type="ECO:0000256" key="3">
    <source>
        <dbReference type="ARBA" id="ARBA00022448"/>
    </source>
</evidence>
<keyword evidence="11" id="KW-1185">Reference proteome</keyword>
<keyword evidence="4" id="KW-0762">Sugar transport</keyword>
<evidence type="ECO:0000256" key="4">
    <source>
        <dbReference type="ARBA" id="ARBA00022597"/>
    </source>
</evidence>
<dbReference type="InterPro" id="IPR047664">
    <property type="entry name" value="SWEET"/>
</dbReference>
<evidence type="ECO:0000256" key="5">
    <source>
        <dbReference type="ARBA" id="ARBA00022692"/>
    </source>
</evidence>
<dbReference type="GO" id="GO:0012505">
    <property type="term" value="C:endomembrane system"/>
    <property type="evidence" value="ECO:0007669"/>
    <property type="project" value="UniProtKB-SubCell"/>
</dbReference>
<keyword evidence="5 9" id="KW-0812">Transmembrane</keyword>
<evidence type="ECO:0000256" key="9">
    <source>
        <dbReference type="SAM" id="Phobius"/>
    </source>
</evidence>
<comment type="similarity">
    <text evidence="2">Belongs to the SWEET sugar transporter family.</text>
</comment>
<dbReference type="GO" id="GO:0016020">
    <property type="term" value="C:membrane"/>
    <property type="evidence" value="ECO:0007669"/>
    <property type="project" value="InterPro"/>
</dbReference>
<evidence type="ECO:0000256" key="8">
    <source>
        <dbReference type="ARBA" id="ARBA00023136"/>
    </source>
</evidence>
<accession>A0AAU9S2N5</accession>
<evidence type="ECO:0000256" key="7">
    <source>
        <dbReference type="ARBA" id="ARBA00022989"/>
    </source>
</evidence>
<dbReference type="AlphaFoldDB" id="A0AAU9S2N5"/>
<feature type="transmembrane region" description="Helical" evidence="9">
    <location>
        <begin position="98"/>
        <end position="119"/>
    </location>
</feature>
<evidence type="ECO:0000256" key="6">
    <source>
        <dbReference type="ARBA" id="ARBA00022737"/>
    </source>
</evidence>
<dbReference type="GO" id="GO:0051119">
    <property type="term" value="F:sugar transmembrane transporter activity"/>
    <property type="evidence" value="ECO:0007669"/>
    <property type="project" value="InterPro"/>
</dbReference>
<gene>
    <name evidence="10" type="ORF">TAV2_LOCUS12052</name>
</gene>
<sequence>TAFRRIIRNKSTEQFSGLPYICALLTCLLCAWYGIHTFNSAGAVCQLTYITLFIVYTERAQKLRMFGLLVAVFGLFAIIIVGSLQITKFPTRHIFVEIISGASLVSMSASPLFIISLVIQTRSVEFMPLYLSLSIFSVNKVFFLYGILRSDPFIYICMKSVERRLVDEAVETG</sequence>
<feature type="transmembrane region" description="Helical" evidence="9">
    <location>
        <begin position="41"/>
        <end position="58"/>
    </location>
</feature>
<dbReference type="Pfam" id="PF03083">
    <property type="entry name" value="MtN3_slv"/>
    <property type="match status" value="2"/>
</dbReference>
<comment type="caution">
    <text evidence="10">The sequence shown here is derived from an EMBL/GenBank/DDBJ whole genome shotgun (WGS) entry which is preliminary data.</text>
</comment>
<dbReference type="InterPro" id="IPR004316">
    <property type="entry name" value="SWEET_rpt"/>
</dbReference>
<dbReference type="EMBL" id="CAJVSB020000606">
    <property type="protein sequence ID" value="CAH2056861.1"/>
    <property type="molecule type" value="Genomic_DNA"/>
</dbReference>
<evidence type="ECO:0008006" key="12">
    <source>
        <dbReference type="Google" id="ProtNLM"/>
    </source>
</evidence>
<feature type="transmembrane region" description="Helical" evidence="9">
    <location>
        <begin position="15"/>
        <end position="35"/>
    </location>
</feature>
<organism evidence="10 11">
    <name type="scientific">Thlaspi arvense</name>
    <name type="common">Field penny-cress</name>
    <dbReference type="NCBI Taxonomy" id="13288"/>
    <lineage>
        <taxon>Eukaryota</taxon>
        <taxon>Viridiplantae</taxon>
        <taxon>Streptophyta</taxon>
        <taxon>Embryophyta</taxon>
        <taxon>Tracheophyta</taxon>
        <taxon>Spermatophyta</taxon>
        <taxon>Magnoliopsida</taxon>
        <taxon>eudicotyledons</taxon>
        <taxon>Gunneridae</taxon>
        <taxon>Pentapetalae</taxon>
        <taxon>rosids</taxon>
        <taxon>malvids</taxon>
        <taxon>Brassicales</taxon>
        <taxon>Brassicaceae</taxon>
        <taxon>Thlaspideae</taxon>
        <taxon>Thlaspi</taxon>
    </lineage>
</organism>
<dbReference type="Gene3D" id="1.20.1280.290">
    <property type="match status" value="2"/>
</dbReference>
<evidence type="ECO:0000256" key="2">
    <source>
        <dbReference type="ARBA" id="ARBA00007809"/>
    </source>
</evidence>
<evidence type="ECO:0000313" key="11">
    <source>
        <dbReference type="Proteomes" id="UP000836841"/>
    </source>
</evidence>
<dbReference type="Proteomes" id="UP000836841">
    <property type="component" value="Unassembled WGS sequence"/>
</dbReference>
<keyword evidence="3" id="KW-0813">Transport</keyword>
<feature type="non-terminal residue" evidence="10">
    <location>
        <position position="1"/>
    </location>
</feature>
<comment type="subcellular location">
    <subcellularLocation>
        <location evidence="1">Endomembrane system</location>
        <topology evidence="1">Multi-pass membrane protein</topology>
    </subcellularLocation>
</comment>
<keyword evidence="7 9" id="KW-1133">Transmembrane helix</keyword>
<keyword evidence="8 9" id="KW-0472">Membrane</keyword>
<dbReference type="PANTHER" id="PTHR10791:SF111">
    <property type="entry name" value="BIDIRECTIONAL SUGAR TRANSPORTER SWEET2"/>
    <property type="match status" value="1"/>
</dbReference>
<reference evidence="10 11" key="1">
    <citation type="submission" date="2022-03" db="EMBL/GenBank/DDBJ databases">
        <authorList>
            <person name="Nunn A."/>
            <person name="Chopra R."/>
            <person name="Nunn A."/>
            <person name="Contreras Garrido A."/>
        </authorList>
    </citation>
    <scope>NUCLEOTIDE SEQUENCE [LARGE SCALE GENOMIC DNA]</scope>
</reference>
<proteinExistence type="inferred from homology"/>
<feature type="transmembrane region" description="Helical" evidence="9">
    <location>
        <begin position="65"/>
        <end position="86"/>
    </location>
</feature>
<feature type="transmembrane region" description="Helical" evidence="9">
    <location>
        <begin position="126"/>
        <end position="148"/>
    </location>
</feature>
<name>A0AAU9S2N5_THLAR</name>
<keyword evidence="6" id="KW-0677">Repeat</keyword>
<evidence type="ECO:0000313" key="10">
    <source>
        <dbReference type="EMBL" id="CAH2056861.1"/>
    </source>
</evidence>
<protein>
    <recommendedName>
        <fullName evidence="12">Sugar transporter SWEET1</fullName>
    </recommendedName>
</protein>
<evidence type="ECO:0000256" key="1">
    <source>
        <dbReference type="ARBA" id="ARBA00004127"/>
    </source>
</evidence>
<dbReference type="PANTHER" id="PTHR10791">
    <property type="entry name" value="RAG1-ACTIVATING PROTEIN 1"/>
    <property type="match status" value="1"/>
</dbReference>